<dbReference type="InterPro" id="IPR013087">
    <property type="entry name" value="Znf_C2H2_type"/>
</dbReference>
<sequence>MDDCRLPKRLFYGELSTGKRTTGRPKKRYKDTFKEALKLCTIPQATWHEIAVDRTAWRSRVRSGVDDFEERRIKQKEERRQKRKECQNPAPQPDPAHSFPCPQCNRLFRARIGLISHLGTHPPH</sequence>
<dbReference type="EMBL" id="JARQWQ010000087">
    <property type="protein sequence ID" value="KAK2552473.1"/>
    <property type="molecule type" value="Genomic_DNA"/>
</dbReference>
<gene>
    <name evidence="4" type="ORF">P5673_026565</name>
</gene>
<dbReference type="GO" id="GO:0008270">
    <property type="term" value="F:zinc ion binding"/>
    <property type="evidence" value="ECO:0007669"/>
    <property type="project" value="UniProtKB-KW"/>
</dbReference>
<evidence type="ECO:0000259" key="3">
    <source>
        <dbReference type="PROSITE" id="PS50157"/>
    </source>
</evidence>
<feature type="domain" description="C2H2-type" evidence="3">
    <location>
        <begin position="99"/>
        <end position="124"/>
    </location>
</feature>
<comment type="caution">
    <text evidence="4">The sequence shown here is derived from an EMBL/GenBank/DDBJ whole genome shotgun (WGS) entry which is preliminary data.</text>
</comment>
<organism evidence="4 5">
    <name type="scientific">Acropora cervicornis</name>
    <name type="common">Staghorn coral</name>
    <dbReference type="NCBI Taxonomy" id="6130"/>
    <lineage>
        <taxon>Eukaryota</taxon>
        <taxon>Metazoa</taxon>
        <taxon>Cnidaria</taxon>
        <taxon>Anthozoa</taxon>
        <taxon>Hexacorallia</taxon>
        <taxon>Scleractinia</taxon>
        <taxon>Astrocoeniina</taxon>
        <taxon>Acroporidae</taxon>
        <taxon>Acropora</taxon>
    </lineage>
</organism>
<feature type="compositionally biased region" description="Basic and acidic residues" evidence="2">
    <location>
        <begin position="72"/>
        <end position="86"/>
    </location>
</feature>
<evidence type="ECO:0000313" key="5">
    <source>
        <dbReference type="Proteomes" id="UP001249851"/>
    </source>
</evidence>
<dbReference type="PROSITE" id="PS50157">
    <property type="entry name" value="ZINC_FINGER_C2H2_2"/>
    <property type="match status" value="1"/>
</dbReference>
<dbReference type="AlphaFoldDB" id="A0AAD9Q0G2"/>
<reference evidence="4" key="2">
    <citation type="journal article" date="2023" name="Science">
        <title>Genomic signatures of disease resistance in endangered staghorn corals.</title>
        <authorList>
            <person name="Vollmer S.V."/>
            <person name="Selwyn J.D."/>
            <person name="Despard B.A."/>
            <person name="Roesel C.L."/>
        </authorList>
    </citation>
    <scope>NUCLEOTIDE SEQUENCE</scope>
    <source>
        <strain evidence="4">K2</strain>
    </source>
</reference>
<name>A0AAD9Q0G2_ACRCE</name>
<reference evidence="4" key="1">
    <citation type="journal article" date="2023" name="G3 (Bethesda)">
        <title>Whole genome assembly and annotation of the endangered Caribbean coral Acropora cervicornis.</title>
        <authorList>
            <person name="Selwyn J.D."/>
            <person name="Vollmer S.V."/>
        </authorList>
    </citation>
    <scope>NUCLEOTIDE SEQUENCE</scope>
    <source>
        <strain evidence="4">K2</strain>
    </source>
</reference>
<evidence type="ECO:0000313" key="4">
    <source>
        <dbReference type="EMBL" id="KAK2552473.1"/>
    </source>
</evidence>
<feature type="region of interest" description="Disordered" evidence="2">
    <location>
        <begin position="72"/>
        <end position="100"/>
    </location>
</feature>
<keyword evidence="1" id="KW-0863">Zinc-finger</keyword>
<keyword evidence="5" id="KW-1185">Reference proteome</keyword>
<proteinExistence type="predicted"/>
<keyword evidence="1" id="KW-0479">Metal-binding</keyword>
<keyword evidence="1" id="KW-0862">Zinc</keyword>
<dbReference type="PROSITE" id="PS00028">
    <property type="entry name" value="ZINC_FINGER_C2H2_1"/>
    <property type="match status" value="1"/>
</dbReference>
<protein>
    <recommendedName>
        <fullName evidence="3">C2H2-type domain-containing protein</fullName>
    </recommendedName>
</protein>
<evidence type="ECO:0000256" key="2">
    <source>
        <dbReference type="SAM" id="MobiDB-lite"/>
    </source>
</evidence>
<evidence type="ECO:0000256" key="1">
    <source>
        <dbReference type="PROSITE-ProRule" id="PRU00042"/>
    </source>
</evidence>
<accession>A0AAD9Q0G2</accession>
<dbReference type="Proteomes" id="UP001249851">
    <property type="component" value="Unassembled WGS sequence"/>
</dbReference>